<organism evidence="2 3">
    <name type="scientific">Zizania palustris</name>
    <name type="common">Northern wild rice</name>
    <dbReference type="NCBI Taxonomy" id="103762"/>
    <lineage>
        <taxon>Eukaryota</taxon>
        <taxon>Viridiplantae</taxon>
        <taxon>Streptophyta</taxon>
        <taxon>Embryophyta</taxon>
        <taxon>Tracheophyta</taxon>
        <taxon>Spermatophyta</taxon>
        <taxon>Magnoliopsida</taxon>
        <taxon>Liliopsida</taxon>
        <taxon>Poales</taxon>
        <taxon>Poaceae</taxon>
        <taxon>BOP clade</taxon>
        <taxon>Oryzoideae</taxon>
        <taxon>Oryzeae</taxon>
        <taxon>Zizaniinae</taxon>
        <taxon>Zizania</taxon>
    </lineage>
</organism>
<dbReference type="OrthoDB" id="1882189at2759"/>
<feature type="transmembrane region" description="Helical" evidence="1">
    <location>
        <begin position="39"/>
        <end position="57"/>
    </location>
</feature>
<reference evidence="2" key="2">
    <citation type="submission" date="2021-02" db="EMBL/GenBank/DDBJ databases">
        <authorList>
            <person name="Kimball J.A."/>
            <person name="Haas M.W."/>
            <person name="Macchietto M."/>
            <person name="Kono T."/>
            <person name="Duquette J."/>
            <person name="Shao M."/>
        </authorList>
    </citation>
    <scope>NUCLEOTIDE SEQUENCE</scope>
    <source>
        <tissue evidence="2">Fresh leaf tissue</tissue>
    </source>
</reference>
<feature type="transmembrane region" description="Helical" evidence="1">
    <location>
        <begin position="12"/>
        <end position="33"/>
    </location>
</feature>
<evidence type="ECO:0000313" key="2">
    <source>
        <dbReference type="EMBL" id="KAG8076361.1"/>
    </source>
</evidence>
<evidence type="ECO:0000313" key="3">
    <source>
        <dbReference type="Proteomes" id="UP000729402"/>
    </source>
</evidence>
<keyword evidence="1" id="KW-0472">Membrane</keyword>
<keyword evidence="1" id="KW-0812">Transmembrane</keyword>
<name>A0A8J5SHI8_ZIZPA</name>
<dbReference type="InterPro" id="IPR021275">
    <property type="entry name" value="DUF2854"/>
</dbReference>
<dbReference type="PANTHER" id="PTHR35551">
    <property type="match status" value="1"/>
</dbReference>
<dbReference type="PANTHER" id="PTHR35551:SF1">
    <property type="entry name" value="ACCLIMATION OF PHOTOSYNTHESIS TO ENVIRONMENT"/>
    <property type="match status" value="1"/>
</dbReference>
<comment type="caution">
    <text evidence="2">The sequence shown here is derived from an EMBL/GenBank/DDBJ whole genome shotgun (WGS) entry which is preliminary data.</text>
</comment>
<keyword evidence="3" id="KW-1185">Reference proteome</keyword>
<sequence>MPCSVAVQVSFGVIGLGVGDTLLLYGFGAYFNLLPGSEWSALMLTYGFPLTIIVMALKARTLPFQISYLKTYS</sequence>
<dbReference type="AlphaFoldDB" id="A0A8J5SHI8"/>
<protein>
    <submittedName>
        <fullName evidence="2">Uncharacterized protein</fullName>
    </submittedName>
</protein>
<dbReference type="EMBL" id="JAAALK010000283">
    <property type="protein sequence ID" value="KAG8076361.1"/>
    <property type="molecule type" value="Genomic_DNA"/>
</dbReference>
<dbReference type="Proteomes" id="UP000729402">
    <property type="component" value="Unassembled WGS sequence"/>
</dbReference>
<keyword evidence="1" id="KW-1133">Transmembrane helix</keyword>
<reference evidence="2" key="1">
    <citation type="journal article" date="2021" name="bioRxiv">
        <title>Whole Genome Assembly and Annotation of Northern Wild Rice, Zizania palustris L., Supports a Whole Genome Duplication in the Zizania Genus.</title>
        <authorList>
            <person name="Haas M."/>
            <person name="Kono T."/>
            <person name="Macchietto M."/>
            <person name="Millas R."/>
            <person name="McGilp L."/>
            <person name="Shao M."/>
            <person name="Duquette J."/>
            <person name="Hirsch C.N."/>
            <person name="Kimball J."/>
        </authorList>
    </citation>
    <scope>NUCLEOTIDE SEQUENCE</scope>
    <source>
        <tissue evidence="2">Fresh leaf tissue</tissue>
    </source>
</reference>
<proteinExistence type="predicted"/>
<gene>
    <name evidence="2" type="ORF">GUJ93_ZPchr0006g45170</name>
</gene>
<accession>A0A8J5SHI8</accession>
<evidence type="ECO:0000256" key="1">
    <source>
        <dbReference type="SAM" id="Phobius"/>
    </source>
</evidence>